<dbReference type="AlphaFoldDB" id="A0A2H1W0K9"/>
<evidence type="ECO:0000313" key="2">
    <source>
        <dbReference type="EMBL" id="SOQ46533.1"/>
    </source>
</evidence>
<accession>A0A2H1W0K9</accession>
<feature type="compositionally biased region" description="Basic residues" evidence="1">
    <location>
        <begin position="71"/>
        <end position="89"/>
    </location>
</feature>
<proteinExistence type="predicted"/>
<feature type="compositionally biased region" description="Basic and acidic residues" evidence="1">
    <location>
        <begin position="56"/>
        <end position="70"/>
    </location>
</feature>
<name>A0A2H1W0K9_SPOFR</name>
<feature type="compositionally biased region" description="Basic and acidic residues" evidence="1">
    <location>
        <begin position="90"/>
        <end position="101"/>
    </location>
</feature>
<organism evidence="2">
    <name type="scientific">Spodoptera frugiperda</name>
    <name type="common">Fall armyworm</name>
    <dbReference type="NCBI Taxonomy" id="7108"/>
    <lineage>
        <taxon>Eukaryota</taxon>
        <taxon>Metazoa</taxon>
        <taxon>Ecdysozoa</taxon>
        <taxon>Arthropoda</taxon>
        <taxon>Hexapoda</taxon>
        <taxon>Insecta</taxon>
        <taxon>Pterygota</taxon>
        <taxon>Neoptera</taxon>
        <taxon>Endopterygota</taxon>
        <taxon>Lepidoptera</taxon>
        <taxon>Glossata</taxon>
        <taxon>Ditrysia</taxon>
        <taxon>Noctuoidea</taxon>
        <taxon>Noctuidae</taxon>
        <taxon>Amphipyrinae</taxon>
        <taxon>Spodoptera</taxon>
    </lineage>
</organism>
<gene>
    <name evidence="2" type="ORF">SFRICE_037703</name>
</gene>
<dbReference type="EMBL" id="ODYU01005563">
    <property type="protein sequence ID" value="SOQ46533.1"/>
    <property type="molecule type" value="Genomic_DNA"/>
</dbReference>
<dbReference type="OrthoDB" id="5584001at2759"/>
<feature type="region of interest" description="Disordered" evidence="1">
    <location>
        <begin position="27"/>
        <end position="156"/>
    </location>
</feature>
<protein>
    <submittedName>
        <fullName evidence="2">SFRICE_037703</fullName>
    </submittedName>
</protein>
<evidence type="ECO:0000256" key="1">
    <source>
        <dbReference type="SAM" id="MobiDB-lite"/>
    </source>
</evidence>
<feature type="compositionally biased region" description="Polar residues" evidence="1">
    <location>
        <begin position="128"/>
        <end position="147"/>
    </location>
</feature>
<reference evidence="2" key="1">
    <citation type="submission" date="2016-07" db="EMBL/GenBank/DDBJ databases">
        <authorList>
            <person name="Bretaudeau A."/>
        </authorList>
    </citation>
    <scope>NUCLEOTIDE SEQUENCE</scope>
    <source>
        <strain evidence="2">Rice</strain>
        <tissue evidence="2">Whole body</tissue>
    </source>
</reference>
<sequence length="156" mass="17330">MSSIPLHTTRRLSHCYWRLEFFSETSMSPLSPMSPGEASCGESVPARASLDSDLLVGDHSDTPDAGERPRLQRAHGPSKKTFKFRRSRHTKPDVSHVRLESDDGSSPGPETTPLRRAWSQPPFLQPAYINTDTSYDSEISQTSSTSGYRLALPNLQ</sequence>